<comment type="caution">
    <text evidence="9">The sequence shown here is derived from an EMBL/GenBank/DDBJ whole genome shotgun (WGS) entry which is preliminary data.</text>
</comment>
<dbReference type="GO" id="GO:0008993">
    <property type="term" value="F:rhamnulokinase activity"/>
    <property type="evidence" value="ECO:0007669"/>
    <property type="project" value="UniProtKB-EC"/>
</dbReference>
<dbReference type="RefSeq" id="WP_119358045.1">
    <property type="nucleotide sequence ID" value="NZ_BJXM01000024.1"/>
</dbReference>
<keyword evidence="6" id="KW-0684">Rhamnose metabolism</keyword>
<dbReference type="EMBL" id="QWLB01000040">
    <property type="protein sequence ID" value="RIH91532.1"/>
    <property type="molecule type" value="Genomic_DNA"/>
</dbReference>
<gene>
    <name evidence="9" type="primary">rhaB</name>
    <name evidence="9" type="ORF">Mgrana_02597</name>
</gene>
<dbReference type="PANTHER" id="PTHR43095">
    <property type="entry name" value="SUGAR KINASE"/>
    <property type="match status" value="1"/>
</dbReference>
<dbReference type="GO" id="GO:0005524">
    <property type="term" value="F:ATP binding"/>
    <property type="evidence" value="ECO:0007669"/>
    <property type="project" value="UniProtKB-KW"/>
</dbReference>
<evidence type="ECO:0000256" key="2">
    <source>
        <dbReference type="ARBA" id="ARBA00022679"/>
    </source>
</evidence>
<dbReference type="InterPro" id="IPR043129">
    <property type="entry name" value="ATPase_NBD"/>
</dbReference>
<keyword evidence="10" id="KW-1185">Reference proteome</keyword>
<name>A0A399F9E4_9DEIN</name>
<dbReference type="CDD" id="cd07771">
    <property type="entry name" value="ASKHA_NBD_FGGY_RhaB-like"/>
    <property type="match status" value="1"/>
</dbReference>
<dbReference type="InterPro" id="IPR018484">
    <property type="entry name" value="FGGY_N"/>
</dbReference>
<dbReference type="Gene3D" id="3.30.420.40">
    <property type="match status" value="2"/>
</dbReference>
<dbReference type="AlphaFoldDB" id="A0A399F9E4"/>
<dbReference type="InterPro" id="IPR050406">
    <property type="entry name" value="FGGY_Carb_Kinase"/>
</dbReference>
<dbReference type="PIRSF" id="PIRSF000538">
    <property type="entry name" value="GlpK"/>
    <property type="match status" value="1"/>
</dbReference>
<feature type="domain" description="Carbohydrate kinase FGGY C-terminal" evidence="8">
    <location>
        <begin position="256"/>
        <end position="445"/>
    </location>
</feature>
<evidence type="ECO:0000256" key="6">
    <source>
        <dbReference type="ARBA" id="ARBA00023308"/>
    </source>
</evidence>
<dbReference type="InterPro" id="IPR018485">
    <property type="entry name" value="FGGY_C"/>
</dbReference>
<evidence type="ECO:0000259" key="7">
    <source>
        <dbReference type="Pfam" id="PF00370"/>
    </source>
</evidence>
<evidence type="ECO:0000256" key="4">
    <source>
        <dbReference type="ARBA" id="ARBA00022777"/>
    </source>
</evidence>
<evidence type="ECO:0000256" key="1">
    <source>
        <dbReference type="ARBA" id="ARBA00009156"/>
    </source>
</evidence>
<dbReference type="OrthoDB" id="9761504at2"/>
<keyword evidence="5" id="KW-0067">ATP-binding</keyword>
<evidence type="ECO:0000259" key="8">
    <source>
        <dbReference type="Pfam" id="PF02782"/>
    </source>
</evidence>
<keyword evidence="4 9" id="KW-0418">Kinase</keyword>
<keyword evidence="2 9" id="KW-0808">Transferase</keyword>
<dbReference type="PANTHER" id="PTHR43095:SF5">
    <property type="entry name" value="XYLULOSE KINASE"/>
    <property type="match status" value="1"/>
</dbReference>
<feature type="domain" description="Carbohydrate kinase FGGY N-terminal" evidence="7">
    <location>
        <begin position="4"/>
        <end position="245"/>
    </location>
</feature>
<dbReference type="EC" id="2.7.1.5" evidence="9"/>
<dbReference type="InterPro" id="IPR000577">
    <property type="entry name" value="Carb_kinase_FGGY"/>
</dbReference>
<protein>
    <submittedName>
        <fullName evidence="9">L-Rhamnulokinase</fullName>
        <ecNumber evidence="9">2.7.1.5</ecNumber>
    </submittedName>
</protein>
<evidence type="ECO:0000313" key="10">
    <source>
        <dbReference type="Proteomes" id="UP000266178"/>
    </source>
</evidence>
<proteinExistence type="inferred from homology"/>
<comment type="similarity">
    <text evidence="1">Belongs to the FGGY kinase family.</text>
</comment>
<sequence length="492" mass="53846">MPSYHLAIDLGASGGRVALGRLEGERLEVEVLHRFPNGPVELPGGLYWDVLGLWREVGHGLSLAAERASGPIASLGVDSWGVDFALLDEYGLLMDGLRHYRDPRTEGQMERAFARMSREEIYRTTGLQFMPINSLYQLLATEERSPGVLARAQHFLMVPDLLHYWLTGRAVCERTNASTTQLFDPTQGDWAWGLIQAMGLPQAMLGPLVEPGSRLGPLLPPWASRWGLRDAEVIAPGTHDTASAVAAIPAEGEGWAYISSGTWSLVGLETAQPHITPQTLALNLTNEAGVHGTTRLLKNVMGLWILQECRRSWGDPEWPQLYAEAEAVCPRGSLGAYIDPDHPSFLHAGSDMPQRVAVYCERTAQPLPQGRGAVVRCVLESLALKYRWVLEGLERVTGQTLHTLHVVGGGSQIDLLNRLIAAATGRAVIAGPVEATLMGNLLVQAEGCGVLEPQQRRRVVAASSTLRRYAPEHFSDWITPYMRFAELIAGQN</sequence>
<dbReference type="GO" id="GO:0019301">
    <property type="term" value="P:rhamnose catabolic process"/>
    <property type="evidence" value="ECO:0007669"/>
    <property type="project" value="InterPro"/>
</dbReference>
<organism evidence="9 10">
    <name type="scientific">Meiothermus granaticius NBRC 107808</name>
    <dbReference type="NCBI Taxonomy" id="1227551"/>
    <lineage>
        <taxon>Bacteria</taxon>
        <taxon>Thermotogati</taxon>
        <taxon>Deinococcota</taxon>
        <taxon>Deinococci</taxon>
        <taxon>Thermales</taxon>
        <taxon>Thermaceae</taxon>
        <taxon>Meiothermus</taxon>
    </lineage>
</organism>
<evidence type="ECO:0000256" key="5">
    <source>
        <dbReference type="ARBA" id="ARBA00022840"/>
    </source>
</evidence>
<dbReference type="InterPro" id="IPR013449">
    <property type="entry name" value="Rhamnulokinase"/>
</dbReference>
<evidence type="ECO:0000256" key="3">
    <source>
        <dbReference type="ARBA" id="ARBA00022741"/>
    </source>
</evidence>
<dbReference type="Pfam" id="PF00370">
    <property type="entry name" value="FGGY_N"/>
    <property type="match status" value="1"/>
</dbReference>
<accession>A0A399F9E4</accession>
<dbReference type="SUPFAM" id="SSF53067">
    <property type="entry name" value="Actin-like ATPase domain"/>
    <property type="match status" value="2"/>
</dbReference>
<dbReference type="Proteomes" id="UP000266178">
    <property type="component" value="Unassembled WGS sequence"/>
</dbReference>
<keyword evidence="3" id="KW-0547">Nucleotide-binding</keyword>
<reference evidence="9 10" key="1">
    <citation type="submission" date="2018-08" db="EMBL/GenBank/DDBJ databases">
        <title>Meiothermus granaticius genome AF-68 sequencing project.</title>
        <authorList>
            <person name="Da Costa M.S."/>
            <person name="Albuquerque L."/>
            <person name="Raposo P."/>
            <person name="Froufe H.J.C."/>
            <person name="Barroso C.S."/>
            <person name="Egas C."/>
        </authorList>
    </citation>
    <scope>NUCLEOTIDE SEQUENCE [LARGE SCALE GENOMIC DNA]</scope>
    <source>
        <strain evidence="9 10">AF-68</strain>
    </source>
</reference>
<evidence type="ECO:0000313" key="9">
    <source>
        <dbReference type="EMBL" id="RIH91532.1"/>
    </source>
</evidence>
<dbReference type="Pfam" id="PF02782">
    <property type="entry name" value="FGGY_C"/>
    <property type="match status" value="1"/>
</dbReference>